<dbReference type="Pfam" id="PF00085">
    <property type="entry name" value="Thioredoxin"/>
    <property type="match status" value="1"/>
</dbReference>
<dbReference type="WBParaSite" id="PgR070_g043_t01">
    <property type="protein sequence ID" value="PgR070_g043_t01"/>
    <property type="gene ID" value="PgR070_g043"/>
</dbReference>
<organism evidence="4 5">
    <name type="scientific">Parascaris univalens</name>
    <name type="common">Nematode worm</name>
    <dbReference type="NCBI Taxonomy" id="6257"/>
    <lineage>
        <taxon>Eukaryota</taxon>
        <taxon>Metazoa</taxon>
        <taxon>Ecdysozoa</taxon>
        <taxon>Nematoda</taxon>
        <taxon>Chromadorea</taxon>
        <taxon>Rhabditida</taxon>
        <taxon>Spirurina</taxon>
        <taxon>Ascaridomorpha</taxon>
        <taxon>Ascaridoidea</taxon>
        <taxon>Ascarididae</taxon>
        <taxon>Parascaris</taxon>
    </lineage>
</organism>
<evidence type="ECO:0000256" key="2">
    <source>
        <dbReference type="SAM" id="MobiDB-lite"/>
    </source>
</evidence>
<dbReference type="AlphaFoldDB" id="A0A915BZ65"/>
<name>A0A915BZ65_PARUN</name>
<keyword evidence="4" id="KW-1185">Reference proteome</keyword>
<evidence type="ECO:0000256" key="1">
    <source>
        <dbReference type="ARBA" id="ARBA00026148"/>
    </source>
</evidence>
<dbReference type="Proteomes" id="UP000887569">
    <property type="component" value="Unplaced"/>
</dbReference>
<feature type="region of interest" description="Disordered" evidence="2">
    <location>
        <begin position="181"/>
        <end position="218"/>
    </location>
</feature>
<evidence type="ECO:0000313" key="5">
    <source>
        <dbReference type="WBParaSite" id="PgR070_g043_t01"/>
    </source>
</evidence>
<reference evidence="5" key="1">
    <citation type="submission" date="2022-11" db="UniProtKB">
        <authorList>
            <consortium name="WormBaseParasite"/>
        </authorList>
    </citation>
    <scope>IDENTIFICATION</scope>
</reference>
<dbReference type="Gene3D" id="3.40.30.10">
    <property type="entry name" value="Glutaredoxin"/>
    <property type="match status" value="1"/>
</dbReference>
<dbReference type="PANTHER" id="PTHR21148">
    <property type="entry name" value="THIOREDOXIN DOMAIN-CONTAINING PROTEIN 9"/>
    <property type="match status" value="1"/>
</dbReference>
<feature type="compositionally biased region" description="Basic residues" evidence="2">
    <location>
        <begin position="194"/>
        <end position="206"/>
    </location>
</feature>
<evidence type="ECO:0000313" key="4">
    <source>
        <dbReference type="Proteomes" id="UP000887569"/>
    </source>
</evidence>
<evidence type="ECO:0000259" key="3">
    <source>
        <dbReference type="Pfam" id="PF00085"/>
    </source>
</evidence>
<dbReference type="InterPro" id="IPR013766">
    <property type="entry name" value="Thioredoxin_domain"/>
</dbReference>
<dbReference type="SUPFAM" id="SSF52833">
    <property type="entry name" value="Thioredoxin-like"/>
    <property type="match status" value="1"/>
</dbReference>
<sequence length="218" mass="25218">MASSVQEVLSEQLLKAAAIVEEQLDQQVERIDQLGDDDLEAIRRRRMQEIKKKQLQKQEWLLKGHGEYEELPDERSFFEATKKSSRFVAHFFRPSTDRCKIVDMHLKSIASQHIETRFVRLNAEKFPFLTQRLNIRVIPTICVIVDSKTVDYIRGFDDLGGTDDFKTETLEWRLARSGVIDYDGPSGLPERGGKVKKLGKSSKKTIRSKDDEDSDDDW</sequence>
<protein>
    <recommendedName>
        <fullName evidence="1">Thioredoxin domain-containing protein 9</fullName>
    </recommendedName>
</protein>
<proteinExistence type="predicted"/>
<dbReference type="CDD" id="cd02989">
    <property type="entry name" value="Phd_like_TxnDC9"/>
    <property type="match status" value="1"/>
</dbReference>
<feature type="domain" description="Thioredoxin" evidence="3">
    <location>
        <begin position="75"/>
        <end position="155"/>
    </location>
</feature>
<accession>A0A915BZ65</accession>
<dbReference type="InterPro" id="IPR036249">
    <property type="entry name" value="Thioredoxin-like_sf"/>
</dbReference>